<comment type="subcellular location">
    <subcellularLocation>
        <location evidence="4">Cytoplasm</location>
    </subcellularLocation>
    <text evidence="4">Assembles at midcell at the inner surface of the cytoplasmic membrane.</text>
</comment>
<dbReference type="InterPro" id="IPR036525">
    <property type="entry name" value="Tubulin/FtsZ_GTPase_sf"/>
</dbReference>
<dbReference type="SUPFAM" id="SSF52490">
    <property type="entry name" value="Tubulin nucleotide-binding domain-like"/>
    <property type="match status" value="1"/>
</dbReference>
<organism evidence="9 10">
    <name type="scientific">Candidatus Collierbacteria bacterium GW2011_GWC2_43_12</name>
    <dbReference type="NCBI Taxonomy" id="1618390"/>
    <lineage>
        <taxon>Bacteria</taxon>
        <taxon>Candidatus Collieribacteriota</taxon>
    </lineage>
</organism>
<name>A0A0G1D9R9_9BACT</name>
<dbReference type="InterPro" id="IPR008280">
    <property type="entry name" value="Tub_FtsZ_C"/>
</dbReference>
<dbReference type="NCBIfam" id="TIGR00065">
    <property type="entry name" value="ftsZ"/>
    <property type="match status" value="1"/>
</dbReference>
<dbReference type="GO" id="GO:0003924">
    <property type="term" value="F:GTPase activity"/>
    <property type="evidence" value="ECO:0007669"/>
    <property type="project" value="UniProtKB-UniRule"/>
</dbReference>
<dbReference type="Pfam" id="PF00091">
    <property type="entry name" value="Tubulin"/>
    <property type="match status" value="1"/>
</dbReference>
<dbReference type="InterPro" id="IPR018316">
    <property type="entry name" value="Tubulin/FtsZ_2-layer-sand-dom"/>
</dbReference>
<dbReference type="GO" id="GO:0005525">
    <property type="term" value="F:GTP binding"/>
    <property type="evidence" value="ECO:0007669"/>
    <property type="project" value="UniProtKB-UniRule"/>
</dbReference>
<sequence>MGLVKPDTNTFAKIKVLGVGGGGNNAINSMISSGKIKGVEFVAINTDMQALIASNADIKLQIGEKSTKGLGSGSNPEVGAAAAEESREKIKEVLMGADMVFVTAGEGGGTGTGAAPVIAEIAKKDVGALTVAVVTKPFLFEGARRRVQAEEGIEKLRENVDTLIVIPNQRLMDVVKKDQTLLDAFKTADSVLGQGVQSISDLITIPGLVNLDFADVKSVMSNAGSALMGIGKASGDKRAIIAANAAISSPLLEIGIEGAKGIIYNIAGNENLTLNEINEASSIITQSADPDANIIFGTTIRKDLGDEIQISVIAAGFDNIRHFSPTQSTTYFKPAGLEPVQPSPSVIPSEGVYPPGRERSHSNLPKTVGKYKLQHDEVDIEDDLDIPTFLRNKF</sequence>
<evidence type="ECO:0000313" key="10">
    <source>
        <dbReference type="Proteomes" id="UP000033980"/>
    </source>
</evidence>
<comment type="similarity">
    <text evidence="1 4 6">Belongs to the FtsZ family.</text>
</comment>
<reference evidence="9 10" key="1">
    <citation type="journal article" date="2015" name="Nature">
        <title>rRNA introns, odd ribosomes, and small enigmatic genomes across a large radiation of phyla.</title>
        <authorList>
            <person name="Brown C.T."/>
            <person name="Hug L.A."/>
            <person name="Thomas B.C."/>
            <person name="Sharon I."/>
            <person name="Castelle C.J."/>
            <person name="Singh A."/>
            <person name="Wilkins M.J."/>
            <person name="Williams K.H."/>
            <person name="Banfield J.F."/>
        </authorList>
    </citation>
    <scope>NUCLEOTIDE SEQUENCE [LARGE SCALE GENOMIC DNA]</scope>
</reference>
<evidence type="ECO:0000256" key="2">
    <source>
        <dbReference type="ARBA" id="ARBA00022741"/>
    </source>
</evidence>
<dbReference type="PRINTS" id="PR00423">
    <property type="entry name" value="CELLDVISFTSZ"/>
</dbReference>
<dbReference type="PROSITE" id="PS01135">
    <property type="entry name" value="FTSZ_2"/>
    <property type="match status" value="1"/>
</dbReference>
<dbReference type="Gene3D" id="3.40.50.1440">
    <property type="entry name" value="Tubulin/FtsZ, GTPase domain"/>
    <property type="match status" value="1"/>
</dbReference>
<evidence type="ECO:0000313" key="9">
    <source>
        <dbReference type="EMBL" id="KKS94630.1"/>
    </source>
</evidence>
<feature type="binding site" evidence="4">
    <location>
        <position position="145"/>
    </location>
    <ligand>
        <name>GTP</name>
        <dbReference type="ChEBI" id="CHEBI:37565"/>
    </ligand>
</feature>
<dbReference type="GO" id="GO:0043093">
    <property type="term" value="P:FtsZ-dependent cytokinesis"/>
    <property type="evidence" value="ECO:0007669"/>
    <property type="project" value="UniProtKB-UniRule"/>
</dbReference>
<keyword evidence="4 6" id="KW-0132">Cell division</keyword>
<feature type="domain" description="Tubulin/FtsZ 2-layer sandwich" evidence="8">
    <location>
        <begin position="209"/>
        <end position="326"/>
    </location>
</feature>
<dbReference type="PATRIC" id="fig|1618390.3.peg.209"/>
<dbReference type="GO" id="GO:0005737">
    <property type="term" value="C:cytoplasm"/>
    <property type="evidence" value="ECO:0007669"/>
    <property type="project" value="UniProtKB-SubCell"/>
</dbReference>
<dbReference type="InterPro" id="IPR024757">
    <property type="entry name" value="FtsZ_C"/>
</dbReference>
<dbReference type="GO" id="GO:0000917">
    <property type="term" value="P:division septum assembly"/>
    <property type="evidence" value="ECO:0007669"/>
    <property type="project" value="UniProtKB-KW"/>
</dbReference>
<dbReference type="Proteomes" id="UP000033980">
    <property type="component" value="Unassembled WGS sequence"/>
</dbReference>
<evidence type="ECO:0000256" key="6">
    <source>
        <dbReference type="RuleBase" id="RU000631"/>
    </source>
</evidence>
<dbReference type="PANTHER" id="PTHR30314">
    <property type="entry name" value="CELL DIVISION PROTEIN FTSZ-RELATED"/>
    <property type="match status" value="1"/>
</dbReference>
<feature type="binding site" evidence="4">
    <location>
        <begin position="109"/>
        <end position="111"/>
    </location>
    <ligand>
        <name>GTP</name>
        <dbReference type="ChEBI" id="CHEBI:37565"/>
    </ligand>
</feature>
<protein>
    <recommendedName>
        <fullName evidence="4 5">Cell division protein FtsZ</fullName>
    </recommendedName>
</protein>
<evidence type="ECO:0000256" key="1">
    <source>
        <dbReference type="ARBA" id="ARBA00009690"/>
    </source>
</evidence>
<dbReference type="InterPro" id="IPR037103">
    <property type="entry name" value="Tubulin/FtsZ-like_C"/>
</dbReference>
<dbReference type="Gene3D" id="3.30.1330.20">
    <property type="entry name" value="Tubulin/FtsZ, C-terminal domain"/>
    <property type="match status" value="1"/>
</dbReference>
<dbReference type="HAMAP" id="MF_00909">
    <property type="entry name" value="FtsZ"/>
    <property type="match status" value="1"/>
</dbReference>
<accession>A0A0G1D9R9</accession>
<keyword evidence="4 6" id="KW-0717">Septation</keyword>
<dbReference type="SMART" id="SM00865">
    <property type="entry name" value="Tubulin_C"/>
    <property type="match status" value="1"/>
</dbReference>
<dbReference type="GO" id="GO:0051258">
    <property type="term" value="P:protein polymerization"/>
    <property type="evidence" value="ECO:0007669"/>
    <property type="project" value="UniProtKB-UniRule"/>
</dbReference>
<dbReference type="InterPro" id="IPR020805">
    <property type="entry name" value="Cell_div_FtsZ_CS"/>
</dbReference>
<feature type="domain" description="Tubulin/FtsZ GTPase" evidence="7">
    <location>
        <begin position="13"/>
        <end position="207"/>
    </location>
</feature>
<proteinExistence type="inferred from homology"/>
<comment type="function">
    <text evidence="4 6">Essential cell division protein that forms a contractile ring structure (Z ring) at the future cell division site. The regulation of the ring assembly controls the timing and the location of cell division. One of the functions of the FtsZ ring is to recruit other cell division proteins to the septum to produce a new cell wall between the dividing cells. Binds GTP and shows GTPase activity.</text>
</comment>
<dbReference type="SMART" id="SM00864">
    <property type="entry name" value="Tubulin"/>
    <property type="match status" value="1"/>
</dbReference>
<feature type="binding site" evidence="4">
    <location>
        <position position="141"/>
    </location>
    <ligand>
        <name>GTP</name>
        <dbReference type="ChEBI" id="CHEBI:37565"/>
    </ligand>
</feature>
<feature type="binding site" evidence="4">
    <location>
        <begin position="21"/>
        <end position="25"/>
    </location>
    <ligand>
        <name>GTP</name>
        <dbReference type="ChEBI" id="CHEBI:37565"/>
    </ligand>
</feature>
<keyword evidence="4" id="KW-0963">Cytoplasm</keyword>
<dbReference type="FunFam" id="3.40.50.1440:FF:000001">
    <property type="entry name" value="Cell division protein FtsZ"/>
    <property type="match status" value="1"/>
</dbReference>
<evidence type="ECO:0000259" key="8">
    <source>
        <dbReference type="SMART" id="SM00865"/>
    </source>
</evidence>
<dbReference type="PANTHER" id="PTHR30314:SF3">
    <property type="entry name" value="MITOCHONDRIAL DIVISION PROTEIN FSZA"/>
    <property type="match status" value="1"/>
</dbReference>
<dbReference type="InterPro" id="IPR003008">
    <property type="entry name" value="Tubulin_FtsZ_GTPase"/>
</dbReference>
<dbReference type="SUPFAM" id="SSF55307">
    <property type="entry name" value="Tubulin C-terminal domain-like"/>
    <property type="match status" value="1"/>
</dbReference>
<evidence type="ECO:0000256" key="3">
    <source>
        <dbReference type="ARBA" id="ARBA00023134"/>
    </source>
</evidence>
<dbReference type="PROSITE" id="PS01134">
    <property type="entry name" value="FTSZ_1"/>
    <property type="match status" value="1"/>
</dbReference>
<evidence type="ECO:0000256" key="4">
    <source>
        <dbReference type="HAMAP-Rule" id="MF_00909"/>
    </source>
</evidence>
<dbReference type="InterPro" id="IPR000158">
    <property type="entry name" value="Cell_div_FtsZ"/>
</dbReference>
<comment type="caution">
    <text evidence="9">The sequence shown here is derived from an EMBL/GenBank/DDBJ whole genome shotgun (WGS) entry which is preliminary data.</text>
</comment>
<dbReference type="CDD" id="cd02201">
    <property type="entry name" value="FtsZ_type1"/>
    <property type="match status" value="1"/>
</dbReference>
<keyword evidence="4 6" id="KW-0131">Cell cycle</keyword>
<comment type="subunit">
    <text evidence="4">Homodimer. Polymerizes to form a dynamic ring structure in a strictly GTP-dependent manner. Interacts directly with several other division proteins.</text>
</comment>
<keyword evidence="2 4" id="KW-0547">Nucleotide-binding</keyword>
<feature type="binding site" evidence="4">
    <location>
        <position position="189"/>
    </location>
    <ligand>
        <name>GTP</name>
        <dbReference type="ChEBI" id="CHEBI:37565"/>
    </ligand>
</feature>
<dbReference type="EMBL" id="LCFK01000006">
    <property type="protein sequence ID" value="KKS94630.1"/>
    <property type="molecule type" value="Genomic_DNA"/>
</dbReference>
<gene>
    <name evidence="4" type="primary">ftsZ</name>
    <name evidence="9" type="ORF">UV68_C0006G0016</name>
</gene>
<keyword evidence="3 4" id="KW-0342">GTP-binding</keyword>
<evidence type="ECO:0000256" key="5">
    <source>
        <dbReference type="NCBIfam" id="TIGR00065"/>
    </source>
</evidence>
<dbReference type="InterPro" id="IPR045061">
    <property type="entry name" value="FtsZ/CetZ"/>
</dbReference>
<dbReference type="Pfam" id="PF12327">
    <property type="entry name" value="FtsZ_C"/>
    <property type="match status" value="1"/>
</dbReference>
<evidence type="ECO:0000259" key="7">
    <source>
        <dbReference type="SMART" id="SM00864"/>
    </source>
</evidence>
<dbReference type="AlphaFoldDB" id="A0A0G1D9R9"/>
<dbReference type="GO" id="GO:0032153">
    <property type="term" value="C:cell division site"/>
    <property type="evidence" value="ECO:0007669"/>
    <property type="project" value="UniProtKB-UniRule"/>
</dbReference>